<evidence type="ECO:0000256" key="3">
    <source>
        <dbReference type="ARBA" id="ARBA00023015"/>
    </source>
</evidence>
<dbReference type="PROSITE" id="PS00463">
    <property type="entry name" value="ZN2_CY6_FUNGAL_1"/>
    <property type="match status" value="1"/>
</dbReference>
<feature type="region of interest" description="Disordered" evidence="7">
    <location>
        <begin position="63"/>
        <end position="95"/>
    </location>
</feature>
<dbReference type="RefSeq" id="XP_013320063.1">
    <property type="nucleotide sequence ID" value="XM_013464609.1"/>
</dbReference>
<name>A0A0D2FH67_9EURO</name>
<dbReference type="Proteomes" id="UP000054342">
    <property type="component" value="Unassembled WGS sequence"/>
</dbReference>
<dbReference type="InterPro" id="IPR036864">
    <property type="entry name" value="Zn2-C6_fun-type_DNA-bd_sf"/>
</dbReference>
<dbReference type="STRING" id="348802.A0A0D2FH67"/>
<keyword evidence="1" id="KW-0479">Metal-binding</keyword>
<dbReference type="InterPro" id="IPR001138">
    <property type="entry name" value="Zn2Cys6_DnaBD"/>
</dbReference>
<dbReference type="Gene3D" id="4.10.240.10">
    <property type="entry name" value="Zn(2)-C6 fungal-type DNA-binding domain"/>
    <property type="match status" value="1"/>
</dbReference>
<feature type="compositionally biased region" description="Low complexity" evidence="7">
    <location>
        <begin position="463"/>
        <end position="493"/>
    </location>
</feature>
<dbReference type="PANTHER" id="PTHR36206:SF16">
    <property type="entry name" value="TRANSCRIPTION FACTOR DOMAIN-CONTAINING PROTEIN-RELATED"/>
    <property type="match status" value="1"/>
</dbReference>
<evidence type="ECO:0000259" key="8">
    <source>
        <dbReference type="PROSITE" id="PS50048"/>
    </source>
</evidence>
<feature type="compositionally biased region" description="Low complexity" evidence="7">
    <location>
        <begin position="509"/>
        <end position="528"/>
    </location>
</feature>
<evidence type="ECO:0000256" key="6">
    <source>
        <dbReference type="ARBA" id="ARBA00023242"/>
    </source>
</evidence>
<reference evidence="9 10" key="1">
    <citation type="submission" date="2015-01" db="EMBL/GenBank/DDBJ databases">
        <title>The Genome Sequence of Exophiala xenobiotica CBS118157.</title>
        <authorList>
            <consortium name="The Broad Institute Genomics Platform"/>
            <person name="Cuomo C."/>
            <person name="de Hoog S."/>
            <person name="Gorbushina A."/>
            <person name="Stielow B."/>
            <person name="Teixiera M."/>
            <person name="Abouelleil A."/>
            <person name="Chapman S.B."/>
            <person name="Priest M."/>
            <person name="Young S.K."/>
            <person name="Wortman J."/>
            <person name="Nusbaum C."/>
            <person name="Birren B."/>
        </authorList>
    </citation>
    <scope>NUCLEOTIDE SEQUENCE [LARGE SCALE GENOMIC DNA]</scope>
    <source>
        <strain evidence="9 10">CBS 118157</strain>
    </source>
</reference>
<dbReference type="GO" id="GO:0003677">
    <property type="term" value="F:DNA binding"/>
    <property type="evidence" value="ECO:0007669"/>
    <property type="project" value="UniProtKB-KW"/>
</dbReference>
<keyword evidence="3" id="KW-0805">Transcription regulation</keyword>
<evidence type="ECO:0000313" key="9">
    <source>
        <dbReference type="EMBL" id="KIW59479.1"/>
    </source>
</evidence>
<dbReference type="PROSITE" id="PS50048">
    <property type="entry name" value="ZN2_CY6_FUNGAL_2"/>
    <property type="match status" value="1"/>
</dbReference>
<keyword evidence="4" id="KW-0238">DNA-binding</keyword>
<dbReference type="GO" id="GO:0008270">
    <property type="term" value="F:zinc ion binding"/>
    <property type="evidence" value="ECO:0007669"/>
    <property type="project" value="InterPro"/>
</dbReference>
<dbReference type="HOGENOM" id="CLU_011409_3_0_1"/>
<accession>A0A0D2FH67</accession>
<evidence type="ECO:0000313" key="10">
    <source>
        <dbReference type="Proteomes" id="UP000054342"/>
    </source>
</evidence>
<dbReference type="EMBL" id="KN847318">
    <property type="protein sequence ID" value="KIW59479.1"/>
    <property type="molecule type" value="Genomic_DNA"/>
</dbReference>
<feature type="compositionally biased region" description="Basic and acidic residues" evidence="7">
    <location>
        <begin position="529"/>
        <end position="538"/>
    </location>
</feature>
<dbReference type="PANTHER" id="PTHR36206">
    <property type="entry name" value="ASPERCRYPTIN BIOSYNTHESIS CLUSTER-SPECIFIC TRANSCRIPTION REGULATOR ATNN-RELATED"/>
    <property type="match status" value="1"/>
</dbReference>
<evidence type="ECO:0000256" key="4">
    <source>
        <dbReference type="ARBA" id="ARBA00023125"/>
    </source>
</evidence>
<dbReference type="OrthoDB" id="2593732at2759"/>
<evidence type="ECO:0000256" key="1">
    <source>
        <dbReference type="ARBA" id="ARBA00022723"/>
    </source>
</evidence>
<keyword evidence="6" id="KW-0539">Nucleus</keyword>
<evidence type="ECO:0000256" key="2">
    <source>
        <dbReference type="ARBA" id="ARBA00022833"/>
    </source>
</evidence>
<dbReference type="SUPFAM" id="SSF57701">
    <property type="entry name" value="Zn2/Cys6 DNA-binding domain"/>
    <property type="match status" value="1"/>
</dbReference>
<dbReference type="GO" id="GO:0000981">
    <property type="term" value="F:DNA-binding transcription factor activity, RNA polymerase II-specific"/>
    <property type="evidence" value="ECO:0007669"/>
    <property type="project" value="InterPro"/>
</dbReference>
<dbReference type="GeneID" id="25325834"/>
<evidence type="ECO:0000256" key="7">
    <source>
        <dbReference type="SAM" id="MobiDB-lite"/>
    </source>
</evidence>
<feature type="compositionally biased region" description="Polar residues" evidence="7">
    <location>
        <begin position="494"/>
        <end position="508"/>
    </location>
</feature>
<dbReference type="CDD" id="cd00067">
    <property type="entry name" value="GAL4"/>
    <property type="match status" value="1"/>
</dbReference>
<dbReference type="AlphaFoldDB" id="A0A0D2FH67"/>
<evidence type="ECO:0000256" key="5">
    <source>
        <dbReference type="ARBA" id="ARBA00023163"/>
    </source>
</evidence>
<sequence>MTQHCSPPLDLVQTPPRTRRVKTGCRTCKIRKVKCDEAWPSCRKCLSTGRVCEGYSVWGGGNKPVIQSRSRGQHQAPTSSSSSSSSNPKIAIPPVKPLTRGTLAFIEDANAATALRRFPLHVLPADQHAYMEWFVQRTAQKLPGAFDPPFWRTLLPQASRSEPAVLHAVLTLGSIHKRAVLGVGPCSELSTTDAAGLFTLQQYTLATGDLRCRIEKKSKTSVRVALITCAVFVQLEYLRGCYKIALTHLRHGLTLLEECLSDNDDEQQRTGGGWGCRGRGRRDNTTETDEAILHTFMSLLIQARLLGQEDVCHTRLLHLIINSVFEPIGAQFQSLMDARKSLEHILLEIFSFMDETRSATSGLAGRSRSGSDADPVPVHCGHPPLSDLELYRIASIQENLDLWLKAHETTTTSPRHKFSALDRFALKLLQVYHTMACAMLEDCLCFPCPPVSSSTTIITTISPPLHSSSSTSSPSPPSSATLSTLSSSSSSSSFAFHNRSSQGHTPPQSGSCSSCTATSTSKTRTTSTDTERPPDRPDLFKSILSQSTWLYNVVSDPLSHLPVLHPLSINESAASSIADIGLLPPLFYTAIHAREFSTRAEAVRMLPLRPHREGIWESRTAATLAGKILDLEREQAVSLRVRRQNNKIGLTRQNNQPLAANVDTGTDTDIVPAQCRLRDLQIELPAESDGKLVVTYRMRDEHMALGRWTKGRSIHDLKTGLWTDEWR</sequence>
<feature type="compositionally biased region" description="Polar residues" evidence="7">
    <location>
        <begin position="65"/>
        <end position="78"/>
    </location>
</feature>
<keyword evidence="5" id="KW-0804">Transcription</keyword>
<gene>
    <name evidence="9" type="ORF">PV05_03926</name>
</gene>
<protein>
    <recommendedName>
        <fullName evidence="8">Zn(2)-C6 fungal-type domain-containing protein</fullName>
    </recommendedName>
</protein>
<dbReference type="InterPro" id="IPR052360">
    <property type="entry name" value="Transcr_Regulatory_Proteins"/>
</dbReference>
<keyword evidence="10" id="KW-1185">Reference proteome</keyword>
<keyword evidence="2" id="KW-0862">Zinc</keyword>
<dbReference type="SMART" id="SM00066">
    <property type="entry name" value="GAL4"/>
    <property type="match status" value="1"/>
</dbReference>
<feature type="domain" description="Zn(2)-C6 fungal-type" evidence="8">
    <location>
        <begin position="24"/>
        <end position="52"/>
    </location>
</feature>
<proteinExistence type="predicted"/>
<feature type="region of interest" description="Disordered" evidence="7">
    <location>
        <begin position="463"/>
        <end position="538"/>
    </location>
</feature>
<organism evidence="9 10">
    <name type="scientific">Exophiala xenobiotica</name>
    <dbReference type="NCBI Taxonomy" id="348802"/>
    <lineage>
        <taxon>Eukaryota</taxon>
        <taxon>Fungi</taxon>
        <taxon>Dikarya</taxon>
        <taxon>Ascomycota</taxon>
        <taxon>Pezizomycotina</taxon>
        <taxon>Eurotiomycetes</taxon>
        <taxon>Chaetothyriomycetidae</taxon>
        <taxon>Chaetothyriales</taxon>
        <taxon>Herpotrichiellaceae</taxon>
        <taxon>Exophiala</taxon>
    </lineage>
</organism>
<dbReference type="Pfam" id="PF00172">
    <property type="entry name" value="Zn_clus"/>
    <property type="match status" value="1"/>
</dbReference>